<organism evidence="8 9">
    <name type="scientific">Bradyrhizobium jicamae</name>
    <dbReference type="NCBI Taxonomy" id="280332"/>
    <lineage>
        <taxon>Bacteria</taxon>
        <taxon>Pseudomonadati</taxon>
        <taxon>Pseudomonadota</taxon>
        <taxon>Alphaproteobacteria</taxon>
        <taxon>Hyphomicrobiales</taxon>
        <taxon>Nitrobacteraceae</taxon>
        <taxon>Bradyrhizobium</taxon>
    </lineage>
</organism>
<keyword evidence="2" id="KW-1003">Cell membrane</keyword>
<evidence type="ECO:0000256" key="3">
    <source>
        <dbReference type="ARBA" id="ARBA00022692"/>
    </source>
</evidence>
<evidence type="ECO:0000259" key="7">
    <source>
        <dbReference type="Pfam" id="PF17200"/>
    </source>
</evidence>
<evidence type="ECO:0000256" key="1">
    <source>
        <dbReference type="ARBA" id="ARBA00004651"/>
    </source>
</evidence>
<dbReference type="RefSeq" id="WP_057840516.1">
    <property type="nucleotide sequence ID" value="NZ_LLXZ01000219.1"/>
</dbReference>
<dbReference type="Pfam" id="PF17200">
    <property type="entry name" value="sCache_2"/>
    <property type="match status" value="1"/>
</dbReference>
<evidence type="ECO:0000256" key="4">
    <source>
        <dbReference type="ARBA" id="ARBA00022989"/>
    </source>
</evidence>
<comment type="subcellular location">
    <subcellularLocation>
        <location evidence="1">Cell membrane</location>
        <topology evidence="1">Multi-pass membrane protein</topology>
    </subcellularLocation>
</comment>
<keyword evidence="3" id="KW-0812">Transmembrane</keyword>
<evidence type="ECO:0000313" key="8">
    <source>
        <dbReference type="EMBL" id="KRQ94197.1"/>
    </source>
</evidence>
<dbReference type="GO" id="GO:0005886">
    <property type="term" value="C:plasma membrane"/>
    <property type="evidence" value="ECO:0007669"/>
    <property type="project" value="UniProtKB-SubCell"/>
</dbReference>
<evidence type="ECO:0000256" key="2">
    <source>
        <dbReference type="ARBA" id="ARBA00022475"/>
    </source>
</evidence>
<sequence>MLLHPTISVVAVAAIASTATYAQNASFGTPAEAKAMLEKVVISMKADPAKTISQINKGEGGFRDRDLYPTCAGPDGKNIAHPDPARIGLVQRDIKDVTGKPYGAEFASAVEEKITEVTYMYPRPGEDKRPVEKVGLATKVAGYICVVGYYK</sequence>
<feature type="signal peptide" evidence="6">
    <location>
        <begin position="1"/>
        <end position="22"/>
    </location>
</feature>
<dbReference type="EMBL" id="LLXZ01000219">
    <property type="protein sequence ID" value="KRQ94197.1"/>
    <property type="molecule type" value="Genomic_DNA"/>
</dbReference>
<feature type="chain" id="PRO_5006442239" description="Single Cache domain-containing protein" evidence="6">
    <location>
        <begin position="23"/>
        <end position="151"/>
    </location>
</feature>
<dbReference type="Gene3D" id="3.30.450.20">
    <property type="entry name" value="PAS domain"/>
    <property type="match status" value="1"/>
</dbReference>
<reference evidence="8 9" key="1">
    <citation type="submission" date="2014-03" db="EMBL/GenBank/DDBJ databases">
        <title>Bradyrhizobium valentinum sp. nov., isolated from effective nodules of Lupinus mariae-josephae, a lupine endemic of basic-lime soils in Eastern Spain.</title>
        <authorList>
            <person name="Duran D."/>
            <person name="Rey L."/>
            <person name="Navarro A."/>
            <person name="Busquets A."/>
            <person name="Imperial J."/>
            <person name="Ruiz-Argueso T."/>
        </authorList>
    </citation>
    <scope>NUCLEOTIDE SEQUENCE [LARGE SCALE GENOMIC DNA]</scope>
    <source>
        <strain evidence="8 9">PAC68</strain>
    </source>
</reference>
<accession>A0A0R3KMM9</accession>
<dbReference type="AlphaFoldDB" id="A0A0R3KMM9"/>
<evidence type="ECO:0000256" key="5">
    <source>
        <dbReference type="ARBA" id="ARBA00023136"/>
    </source>
</evidence>
<feature type="domain" description="Single Cache" evidence="7">
    <location>
        <begin position="48"/>
        <end position="148"/>
    </location>
</feature>
<proteinExistence type="predicted"/>
<keyword evidence="9" id="KW-1185">Reference proteome</keyword>
<evidence type="ECO:0000256" key="6">
    <source>
        <dbReference type="SAM" id="SignalP"/>
    </source>
</evidence>
<dbReference type="Proteomes" id="UP000050863">
    <property type="component" value="Unassembled WGS sequence"/>
</dbReference>
<keyword evidence="6" id="KW-0732">Signal</keyword>
<protein>
    <recommendedName>
        <fullName evidence="7">Single Cache domain-containing protein</fullName>
    </recommendedName>
</protein>
<gene>
    <name evidence="8" type="ORF">CQ12_25755</name>
</gene>
<comment type="caution">
    <text evidence="8">The sequence shown here is derived from an EMBL/GenBank/DDBJ whole genome shotgun (WGS) entry which is preliminary data.</text>
</comment>
<dbReference type="OrthoDB" id="8454481at2"/>
<dbReference type="STRING" id="280332.CQ12_25755"/>
<keyword evidence="5" id="KW-0472">Membrane</keyword>
<keyword evidence="4" id="KW-1133">Transmembrane helix</keyword>
<dbReference type="InterPro" id="IPR033480">
    <property type="entry name" value="sCache_2"/>
</dbReference>
<name>A0A0R3KMM9_9BRAD</name>
<evidence type="ECO:0000313" key="9">
    <source>
        <dbReference type="Proteomes" id="UP000050863"/>
    </source>
</evidence>